<keyword evidence="8" id="KW-0560">Oxidoreductase</keyword>
<dbReference type="GO" id="GO:0016020">
    <property type="term" value="C:membrane"/>
    <property type="evidence" value="ECO:0007669"/>
    <property type="project" value="UniProtKB-SubCell"/>
</dbReference>
<dbReference type="Proteomes" id="UP000324705">
    <property type="component" value="Chromosome 2A"/>
</dbReference>
<reference evidence="13 14" key="1">
    <citation type="submission" date="2017-09" db="EMBL/GenBank/DDBJ databases">
        <authorList>
            <consortium name="International Durum Wheat Genome Sequencing Consortium (IDWGSC)"/>
            <person name="Milanesi L."/>
        </authorList>
    </citation>
    <scope>NUCLEOTIDE SEQUENCE [LARGE SCALE GENOMIC DNA]</scope>
    <source>
        <strain evidence="14">cv. Svevo</strain>
    </source>
</reference>
<dbReference type="PANTHER" id="PTHR47948">
    <property type="entry name" value="TRANS-CINNAMATE 4-MONOOXYGENASE"/>
    <property type="match status" value="1"/>
</dbReference>
<keyword evidence="14" id="KW-1185">Reference proteome</keyword>
<accession>A0A9R1R484</accession>
<keyword evidence="4 11" id="KW-0349">Heme</keyword>
<evidence type="ECO:0000256" key="1">
    <source>
        <dbReference type="ARBA" id="ARBA00001971"/>
    </source>
</evidence>
<evidence type="ECO:0000256" key="6">
    <source>
        <dbReference type="ARBA" id="ARBA00022723"/>
    </source>
</evidence>
<comment type="cofactor">
    <cofactor evidence="1 11">
        <name>heme</name>
        <dbReference type="ChEBI" id="CHEBI:30413"/>
    </cofactor>
</comment>
<evidence type="ECO:0008006" key="15">
    <source>
        <dbReference type="Google" id="ProtNLM"/>
    </source>
</evidence>
<name>A0A9R1R484_TRITD</name>
<dbReference type="PRINTS" id="PR00463">
    <property type="entry name" value="EP450I"/>
</dbReference>
<feature type="binding site" description="axial binding residue" evidence="11">
    <location>
        <position position="73"/>
    </location>
    <ligand>
        <name>heme</name>
        <dbReference type="ChEBI" id="CHEBI:30413"/>
    </ligand>
    <ligandPart>
        <name>Fe</name>
        <dbReference type="ChEBI" id="CHEBI:18248"/>
    </ligandPart>
</feature>
<evidence type="ECO:0000256" key="5">
    <source>
        <dbReference type="ARBA" id="ARBA00022692"/>
    </source>
</evidence>
<dbReference type="GO" id="GO:0016705">
    <property type="term" value="F:oxidoreductase activity, acting on paired donors, with incorporation or reduction of molecular oxygen"/>
    <property type="evidence" value="ECO:0007669"/>
    <property type="project" value="InterPro"/>
</dbReference>
<comment type="subcellular location">
    <subcellularLocation>
        <location evidence="2">Membrane</location>
    </subcellularLocation>
</comment>
<dbReference type="Pfam" id="PF00067">
    <property type="entry name" value="p450"/>
    <property type="match status" value="1"/>
</dbReference>
<dbReference type="InterPro" id="IPR036396">
    <property type="entry name" value="Cyt_P450_sf"/>
</dbReference>
<evidence type="ECO:0000256" key="9">
    <source>
        <dbReference type="ARBA" id="ARBA00023004"/>
    </source>
</evidence>
<dbReference type="EMBL" id="LT934113">
    <property type="protein sequence ID" value="VAH27711.1"/>
    <property type="molecule type" value="Genomic_DNA"/>
</dbReference>
<evidence type="ECO:0000256" key="4">
    <source>
        <dbReference type="ARBA" id="ARBA00022617"/>
    </source>
</evidence>
<evidence type="ECO:0000313" key="13">
    <source>
        <dbReference type="EMBL" id="VAH27711.1"/>
    </source>
</evidence>
<dbReference type="AlphaFoldDB" id="A0A9R1R484"/>
<evidence type="ECO:0000256" key="3">
    <source>
        <dbReference type="ARBA" id="ARBA00010617"/>
    </source>
</evidence>
<gene>
    <name evidence="13" type="ORF">TRITD_2Av1G046470</name>
</gene>
<evidence type="ECO:0000256" key="2">
    <source>
        <dbReference type="ARBA" id="ARBA00004370"/>
    </source>
</evidence>
<sequence>MNFEEAILGGYTIPKGSKVVVNAWWLANNPELWEKPEEFRAERFLGEESNMDATIGGKVDFRFLPFDVGRCSCLGIILALPILALIVRKLVRSSKMVPPPGMDKLDVSEKGGQFNLHIANHSTVAFHPISP</sequence>
<evidence type="ECO:0000256" key="11">
    <source>
        <dbReference type="PIRSR" id="PIRSR602401-1"/>
    </source>
</evidence>
<evidence type="ECO:0000256" key="8">
    <source>
        <dbReference type="ARBA" id="ARBA00023002"/>
    </source>
</evidence>
<keyword evidence="10" id="KW-0503">Monooxygenase</keyword>
<keyword evidence="5 12" id="KW-0812">Transmembrane</keyword>
<dbReference type="Gene3D" id="1.10.630.10">
    <property type="entry name" value="Cytochrome P450"/>
    <property type="match status" value="1"/>
</dbReference>
<evidence type="ECO:0000256" key="12">
    <source>
        <dbReference type="SAM" id="Phobius"/>
    </source>
</evidence>
<organism evidence="13 14">
    <name type="scientific">Triticum turgidum subsp. durum</name>
    <name type="common">Durum wheat</name>
    <name type="synonym">Triticum durum</name>
    <dbReference type="NCBI Taxonomy" id="4567"/>
    <lineage>
        <taxon>Eukaryota</taxon>
        <taxon>Viridiplantae</taxon>
        <taxon>Streptophyta</taxon>
        <taxon>Embryophyta</taxon>
        <taxon>Tracheophyta</taxon>
        <taxon>Spermatophyta</taxon>
        <taxon>Magnoliopsida</taxon>
        <taxon>Liliopsida</taxon>
        <taxon>Poales</taxon>
        <taxon>Poaceae</taxon>
        <taxon>BOP clade</taxon>
        <taxon>Pooideae</taxon>
        <taxon>Triticodae</taxon>
        <taxon>Triticeae</taxon>
        <taxon>Triticinae</taxon>
        <taxon>Triticum</taxon>
    </lineage>
</organism>
<dbReference type="GO" id="GO:0005506">
    <property type="term" value="F:iron ion binding"/>
    <property type="evidence" value="ECO:0007669"/>
    <property type="project" value="InterPro"/>
</dbReference>
<comment type="similarity">
    <text evidence="3">Belongs to the cytochrome P450 family.</text>
</comment>
<dbReference type="SUPFAM" id="SSF48264">
    <property type="entry name" value="Cytochrome P450"/>
    <property type="match status" value="1"/>
</dbReference>
<dbReference type="OMA" id="MEDGIMA"/>
<keyword evidence="6 11" id="KW-0479">Metal-binding</keyword>
<feature type="transmembrane region" description="Helical" evidence="12">
    <location>
        <begin position="67"/>
        <end position="87"/>
    </location>
</feature>
<dbReference type="InterPro" id="IPR001128">
    <property type="entry name" value="Cyt_P450"/>
</dbReference>
<dbReference type="PANTHER" id="PTHR47948:SF3">
    <property type="entry name" value="OS02G0467000 PROTEIN"/>
    <property type="match status" value="1"/>
</dbReference>
<keyword evidence="9 11" id="KW-0408">Iron</keyword>
<evidence type="ECO:0000256" key="7">
    <source>
        <dbReference type="ARBA" id="ARBA00022989"/>
    </source>
</evidence>
<evidence type="ECO:0000313" key="14">
    <source>
        <dbReference type="Proteomes" id="UP000324705"/>
    </source>
</evidence>
<dbReference type="GO" id="GO:0004497">
    <property type="term" value="F:monooxygenase activity"/>
    <property type="evidence" value="ECO:0007669"/>
    <property type="project" value="UniProtKB-KW"/>
</dbReference>
<dbReference type="Gramene" id="TRITD2Av1G046470.1">
    <property type="protein sequence ID" value="TRITD2Av1G046470.1"/>
    <property type="gene ID" value="TRITD2Av1G046470"/>
</dbReference>
<keyword evidence="7 12" id="KW-1133">Transmembrane helix</keyword>
<protein>
    <recommendedName>
        <fullName evidence="15">Cytochrome P450</fullName>
    </recommendedName>
</protein>
<dbReference type="InterPro" id="IPR002401">
    <property type="entry name" value="Cyt_P450_E_grp-I"/>
</dbReference>
<keyword evidence="12" id="KW-0472">Membrane</keyword>
<proteinExistence type="inferred from homology"/>
<dbReference type="GO" id="GO:0020037">
    <property type="term" value="F:heme binding"/>
    <property type="evidence" value="ECO:0007669"/>
    <property type="project" value="InterPro"/>
</dbReference>
<evidence type="ECO:0000256" key="10">
    <source>
        <dbReference type="ARBA" id="ARBA00023033"/>
    </source>
</evidence>